<evidence type="ECO:0000259" key="2">
    <source>
        <dbReference type="Pfam" id="PF13439"/>
    </source>
</evidence>
<dbReference type="InterPro" id="IPR050194">
    <property type="entry name" value="Glycosyltransferase_grp1"/>
</dbReference>
<dbReference type="InterPro" id="IPR028098">
    <property type="entry name" value="Glyco_trans_4-like_N"/>
</dbReference>
<dbReference type="OrthoDB" id="9795068at2"/>
<feature type="domain" description="Glycosyltransferase subfamily 4-like N-terminal" evidence="2">
    <location>
        <begin position="81"/>
        <end position="192"/>
    </location>
</feature>
<proteinExistence type="predicted"/>
<name>A0A1H3W1R4_9BACT</name>
<dbReference type="AlphaFoldDB" id="A0A1H3W1R4"/>
<dbReference type="SUPFAM" id="SSF53756">
    <property type="entry name" value="UDP-Glycosyltransferase/glycogen phosphorylase"/>
    <property type="match status" value="1"/>
</dbReference>
<dbReference type="Proteomes" id="UP000199041">
    <property type="component" value="Unassembled WGS sequence"/>
</dbReference>
<evidence type="ECO:0000259" key="1">
    <source>
        <dbReference type="Pfam" id="PF00534"/>
    </source>
</evidence>
<protein>
    <submittedName>
        <fullName evidence="3">Glycosyltransferase involved in cell wall bisynthesis</fullName>
    </submittedName>
</protein>
<dbReference type="Gene3D" id="3.40.50.2000">
    <property type="entry name" value="Glycogen Phosphorylase B"/>
    <property type="match status" value="2"/>
</dbReference>
<dbReference type="RefSeq" id="WP_091392831.1">
    <property type="nucleotide sequence ID" value="NZ_FNQY01000002.1"/>
</dbReference>
<evidence type="ECO:0000313" key="3">
    <source>
        <dbReference type="EMBL" id="SDZ80354.1"/>
    </source>
</evidence>
<keyword evidence="3" id="KW-0808">Transferase</keyword>
<dbReference type="InterPro" id="IPR001296">
    <property type="entry name" value="Glyco_trans_1"/>
</dbReference>
<accession>A0A1H3W1R4</accession>
<sequence>MINVLWLPSWYPSIESLQNGDFIERHAHATSFYANIRLLFIQSSKKVNRRTVYDLCLNKDCDERVVLFPSFSLIGSINFIKYIYYYNEYISTYFSNETRIDLVHVHVSYKAGLVALWLKIRFGIPYVLTEHWTLFSKGRINEYKNKGFIFKFILKKIFKNASVVMPVSRDLECSLINDFGIKRTKVIPNVVDNKLFYFDKKSSINFSFIHVSSGKPVKNVGKIVSSFLRLNKVADLNLFLLIVGIYKVDEYDSDFLKERNVLLYGMLDHSDVAINMRKANSFILFSDYENLPCVVAESLCCGLPVISSSINGVPEMVNDSNGILVPPGDEEALYLAMEDMILNYSRYDREKISQQAQAKYNPEVVGRQIVEVYEKVLSKKSGS</sequence>
<dbReference type="STRING" id="551991.SAMN05192529_10214"/>
<dbReference type="PANTHER" id="PTHR45947">
    <property type="entry name" value="SULFOQUINOVOSYL TRANSFERASE SQD2"/>
    <property type="match status" value="1"/>
</dbReference>
<gene>
    <name evidence="3" type="ORF">SAMN05192529_10214</name>
</gene>
<dbReference type="EMBL" id="FNQY01000002">
    <property type="protein sequence ID" value="SDZ80354.1"/>
    <property type="molecule type" value="Genomic_DNA"/>
</dbReference>
<dbReference type="PANTHER" id="PTHR45947:SF3">
    <property type="entry name" value="SULFOQUINOVOSYL TRANSFERASE SQD2"/>
    <property type="match status" value="1"/>
</dbReference>
<reference evidence="3 4" key="1">
    <citation type="submission" date="2016-10" db="EMBL/GenBank/DDBJ databases">
        <authorList>
            <person name="de Groot N.N."/>
        </authorList>
    </citation>
    <scope>NUCLEOTIDE SEQUENCE [LARGE SCALE GENOMIC DNA]</scope>
    <source>
        <strain evidence="3 4">Vu-144</strain>
    </source>
</reference>
<dbReference type="Pfam" id="PF00534">
    <property type="entry name" value="Glycos_transf_1"/>
    <property type="match status" value="1"/>
</dbReference>
<feature type="domain" description="Glycosyl transferase family 1" evidence="1">
    <location>
        <begin position="208"/>
        <end position="357"/>
    </location>
</feature>
<evidence type="ECO:0000313" key="4">
    <source>
        <dbReference type="Proteomes" id="UP000199041"/>
    </source>
</evidence>
<keyword evidence="4" id="KW-1185">Reference proteome</keyword>
<dbReference type="Pfam" id="PF13439">
    <property type="entry name" value="Glyco_transf_4"/>
    <property type="match status" value="1"/>
</dbReference>
<organism evidence="3 4">
    <name type="scientific">Arachidicoccus rhizosphaerae</name>
    <dbReference type="NCBI Taxonomy" id="551991"/>
    <lineage>
        <taxon>Bacteria</taxon>
        <taxon>Pseudomonadati</taxon>
        <taxon>Bacteroidota</taxon>
        <taxon>Chitinophagia</taxon>
        <taxon>Chitinophagales</taxon>
        <taxon>Chitinophagaceae</taxon>
        <taxon>Arachidicoccus</taxon>
    </lineage>
</organism>
<dbReference type="GO" id="GO:0016757">
    <property type="term" value="F:glycosyltransferase activity"/>
    <property type="evidence" value="ECO:0007669"/>
    <property type="project" value="InterPro"/>
</dbReference>